<dbReference type="EMBL" id="CAIT01000004">
    <property type="protein sequence ID" value="CCH51529.1"/>
    <property type="molecule type" value="Genomic_DNA"/>
</dbReference>
<evidence type="ECO:0000313" key="1">
    <source>
        <dbReference type="EMBL" id="CCH51529.1"/>
    </source>
</evidence>
<evidence type="ECO:0000313" key="2">
    <source>
        <dbReference type="Proteomes" id="UP000009309"/>
    </source>
</evidence>
<gene>
    <name evidence="1" type="ORF">BN8_00457</name>
</gene>
<dbReference type="AlphaFoldDB" id="I2GCA5"/>
<organism evidence="1 2">
    <name type="scientific">Fibrisoma limi BUZ 3</name>
    <dbReference type="NCBI Taxonomy" id="1185876"/>
    <lineage>
        <taxon>Bacteria</taxon>
        <taxon>Pseudomonadati</taxon>
        <taxon>Bacteroidota</taxon>
        <taxon>Cytophagia</taxon>
        <taxon>Cytophagales</taxon>
        <taxon>Spirosomataceae</taxon>
        <taxon>Fibrisoma</taxon>
    </lineage>
</organism>
<name>I2GCA5_9BACT</name>
<dbReference type="STRING" id="1185876.BN8_00457"/>
<accession>I2GCA5</accession>
<proteinExistence type="predicted"/>
<protein>
    <submittedName>
        <fullName evidence="1">Uncharacterized protein</fullName>
    </submittedName>
</protein>
<comment type="caution">
    <text evidence="1">The sequence shown here is derived from an EMBL/GenBank/DDBJ whole genome shotgun (WGS) entry which is preliminary data.</text>
</comment>
<keyword evidence="2" id="KW-1185">Reference proteome</keyword>
<reference evidence="1 2" key="1">
    <citation type="journal article" date="2012" name="J. Bacteriol.">
        <title>Genome Sequence of the Filamentous Bacterium Fibrisoma limi BUZ 3T.</title>
        <authorList>
            <person name="Filippini M."/>
            <person name="Qi W."/>
            <person name="Jaenicke S."/>
            <person name="Goesmann A."/>
            <person name="Smits T.H."/>
            <person name="Bagheri H.C."/>
        </authorList>
    </citation>
    <scope>NUCLEOTIDE SEQUENCE [LARGE SCALE GENOMIC DNA]</scope>
    <source>
        <strain evidence="2">BUZ 3T</strain>
    </source>
</reference>
<sequence length="35" mass="3951">MPEKSLIETFLASVEVSKSRQLTKNQDDILTSADR</sequence>
<dbReference type="Proteomes" id="UP000009309">
    <property type="component" value="Unassembled WGS sequence"/>
</dbReference>